<proteinExistence type="predicted"/>
<evidence type="ECO:0008006" key="3">
    <source>
        <dbReference type="Google" id="ProtNLM"/>
    </source>
</evidence>
<dbReference type="Proteomes" id="UP001595921">
    <property type="component" value="Unassembled WGS sequence"/>
</dbReference>
<dbReference type="PROSITE" id="PS51257">
    <property type="entry name" value="PROKAR_LIPOPROTEIN"/>
    <property type="match status" value="1"/>
</dbReference>
<name>A0ABD5PDF5_9EURY</name>
<keyword evidence="2" id="KW-1185">Reference proteome</keyword>
<accession>A0ABD5PDF5</accession>
<comment type="caution">
    <text evidence="1">The sequence shown here is derived from an EMBL/GenBank/DDBJ whole genome shotgun (WGS) entry which is preliminary data.</text>
</comment>
<reference evidence="1 2" key="1">
    <citation type="journal article" date="2019" name="Int. J. Syst. Evol. Microbiol.">
        <title>The Global Catalogue of Microorganisms (GCM) 10K type strain sequencing project: providing services to taxonomists for standard genome sequencing and annotation.</title>
        <authorList>
            <consortium name="The Broad Institute Genomics Platform"/>
            <consortium name="The Broad Institute Genome Sequencing Center for Infectious Disease"/>
            <person name="Wu L."/>
            <person name="Ma J."/>
        </authorList>
    </citation>
    <scope>NUCLEOTIDE SEQUENCE [LARGE SCALE GENOMIC DNA]</scope>
    <source>
        <strain evidence="1 2">CGMCC 1.12553</strain>
    </source>
</reference>
<sequence length="199" mass="21932">MRRRRLLRTGALGAVVGAAGCVGSVTDAVADDVRFTSALSTLHAVSDPWVRGGFGDGGIGNFRGELFTETPEERPFVGGRYGRRDATSHVLGADYEREFVLLHEVLIRRSDPFRVDPTARDRDPTWADRRELVLPLSKDPVDPEHLAFDLRDEEELVCTTVVTYAVGEGDEPMRVTPESALVHLYGYGTHPNGRSIVVE</sequence>
<evidence type="ECO:0000313" key="1">
    <source>
        <dbReference type="EMBL" id="MFC4358867.1"/>
    </source>
</evidence>
<dbReference type="AlphaFoldDB" id="A0ABD5PDF5"/>
<dbReference type="RefSeq" id="WP_267619788.1">
    <property type="nucleotide sequence ID" value="NZ_JAODIW010000004.1"/>
</dbReference>
<gene>
    <name evidence="1" type="ORF">ACFO0N_13035</name>
</gene>
<organism evidence="1 2">
    <name type="scientific">Halobium salinum</name>
    <dbReference type="NCBI Taxonomy" id="1364940"/>
    <lineage>
        <taxon>Archaea</taxon>
        <taxon>Methanobacteriati</taxon>
        <taxon>Methanobacteriota</taxon>
        <taxon>Stenosarchaea group</taxon>
        <taxon>Halobacteria</taxon>
        <taxon>Halobacteriales</taxon>
        <taxon>Haloferacaceae</taxon>
        <taxon>Halobium</taxon>
    </lineage>
</organism>
<evidence type="ECO:0000313" key="2">
    <source>
        <dbReference type="Proteomes" id="UP001595921"/>
    </source>
</evidence>
<protein>
    <recommendedName>
        <fullName evidence="3">Lipoprotein</fullName>
    </recommendedName>
</protein>
<dbReference type="EMBL" id="JBHSDS010000007">
    <property type="protein sequence ID" value="MFC4358867.1"/>
    <property type="molecule type" value="Genomic_DNA"/>
</dbReference>